<dbReference type="AlphaFoldDB" id="A0AA90UEW8"/>
<sequence length="260" mass="29656">HSNYSDVIYQKLIYKGDSAYTAWTYDKAIEEAQKAYAINANPVYQHQEARIIFTKGNYQKAYDMFIALTKTSVKNPEIFLEAAQAKIQLKAPATEIKVLLDSAVNEAKNSGTMAGPYYLARGDFQSEQGEYRSAIADYNMYDSIVRPVNPAFFYARYKAETKLRMWQPALIDIARTCYLAPNEPTYFAEWASLDLRVKRYAEGISAAKHCIEIAPEYADGYLLLGLLQMENKQKEEARKNLEKAKELGDTRAEGYLKKLK</sequence>
<gene>
    <name evidence="1" type="ORF">F7D95_07610</name>
</gene>
<dbReference type="InterPro" id="IPR011990">
    <property type="entry name" value="TPR-like_helical_dom_sf"/>
</dbReference>
<comment type="caution">
    <text evidence="1">The sequence shown here is derived from an EMBL/GenBank/DDBJ whole genome shotgun (WGS) entry which is preliminary data.</text>
</comment>
<dbReference type="RefSeq" id="WP_367383258.1">
    <property type="nucleotide sequence ID" value="NZ_VZCW01000204.1"/>
</dbReference>
<feature type="non-terminal residue" evidence="1">
    <location>
        <position position="1"/>
    </location>
</feature>
<dbReference type="EMBL" id="VZCW01000204">
    <property type="protein sequence ID" value="MQN12688.1"/>
    <property type="molecule type" value="Genomic_DNA"/>
</dbReference>
<dbReference type="SUPFAM" id="SSF48452">
    <property type="entry name" value="TPR-like"/>
    <property type="match status" value="1"/>
</dbReference>
<evidence type="ECO:0000313" key="1">
    <source>
        <dbReference type="EMBL" id="MQN12688.1"/>
    </source>
</evidence>
<protein>
    <submittedName>
        <fullName evidence="1">Tetratricopeptide repeat protein</fullName>
    </submittedName>
</protein>
<evidence type="ECO:0000313" key="2">
    <source>
        <dbReference type="Proteomes" id="UP000442105"/>
    </source>
</evidence>
<dbReference type="Gene3D" id="1.25.40.10">
    <property type="entry name" value="Tetratricopeptide repeat domain"/>
    <property type="match status" value="2"/>
</dbReference>
<dbReference type="Proteomes" id="UP000442105">
    <property type="component" value="Unassembled WGS sequence"/>
</dbReference>
<reference evidence="2" key="1">
    <citation type="submission" date="2019-09" db="EMBL/GenBank/DDBJ databases">
        <title>Distinct polysaccharide growth profiles of human intestinal Prevotella copri isolates.</title>
        <authorList>
            <person name="Fehlner-Peach H."/>
            <person name="Magnabosco C."/>
            <person name="Raghavan V."/>
            <person name="Scher J.U."/>
            <person name="Tett A."/>
            <person name="Cox L.M."/>
            <person name="Gottsegen C."/>
            <person name="Watters A."/>
            <person name="Wiltshire- Gordon J.D."/>
            <person name="Segata N."/>
            <person name="Bonneau R."/>
            <person name="Littman D.R."/>
        </authorList>
    </citation>
    <scope>NUCLEOTIDE SEQUENCE [LARGE SCALE GENOMIC DNA]</scope>
    <source>
        <strain evidence="2">iAQ1179</strain>
    </source>
</reference>
<proteinExistence type="predicted"/>
<dbReference type="Pfam" id="PF13181">
    <property type="entry name" value="TPR_8"/>
    <property type="match status" value="1"/>
</dbReference>
<dbReference type="InterPro" id="IPR019734">
    <property type="entry name" value="TPR_rpt"/>
</dbReference>
<accession>A0AA90UEW8</accession>
<organism evidence="1 2">
    <name type="scientific">Segatella copri</name>
    <dbReference type="NCBI Taxonomy" id="165179"/>
    <lineage>
        <taxon>Bacteria</taxon>
        <taxon>Pseudomonadati</taxon>
        <taxon>Bacteroidota</taxon>
        <taxon>Bacteroidia</taxon>
        <taxon>Bacteroidales</taxon>
        <taxon>Prevotellaceae</taxon>
        <taxon>Segatella</taxon>
    </lineage>
</organism>
<name>A0AA90UEW8_9BACT</name>